<evidence type="ECO:0000313" key="6">
    <source>
        <dbReference type="Proteomes" id="UP000078148"/>
    </source>
</evidence>
<dbReference type="InterPro" id="IPR036390">
    <property type="entry name" value="WH_DNA-bd_sf"/>
</dbReference>
<feature type="domain" description="HTH marR-type" evidence="4">
    <location>
        <begin position="13"/>
        <end position="149"/>
    </location>
</feature>
<proteinExistence type="predicted"/>
<dbReference type="GO" id="GO:0003700">
    <property type="term" value="F:DNA-binding transcription factor activity"/>
    <property type="evidence" value="ECO:0007669"/>
    <property type="project" value="InterPro"/>
</dbReference>
<dbReference type="InterPro" id="IPR000835">
    <property type="entry name" value="HTH_MarR-typ"/>
</dbReference>
<dbReference type="InterPro" id="IPR036388">
    <property type="entry name" value="WH-like_DNA-bd_sf"/>
</dbReference>
<dbReference type="PROSITE" id="PS50995">
    <property type="entry name" value="HTH_MARR_2"/>
    <property type="match status" value="1"/>
</dbReference>
<name>A0A172ZM80_9BACL</name>
<evidence type="ECO:0000256" key="2">
    <source>
        <dbReference type="ARBA" id="ARBA00023125"/>
    </source>
</evidence>
<dbReference type="OrthoDB" id="9799747at2"/>
<dbReference type="PRINTS" id="PR00598">
    <property type="entry name" value="HTHMARR"/>
</dbReference>
<dbReference type="SMART" id="SM00347">
    <property type="entry name" value="HTH_MARR"/>
    <property type="match status" value="1"/>
</dbReference>
<dbReference type="InterPro" id="IPR039422">
    <property type="entry name" value="MarR/SlyA-like"/>
</dbReference>
<dbReference type="Pfam" id="PF01047">
    <property type="entry name" value="MarR"/>
    <property type="match status" value="1"/>
</dbReference>
<evidence type="ECO:0000313" key="5">
    <source>
        <dbReference type="EMBL" id="ANF98755.1"/>
    </source>
</evidence>
<dbReference type="SUPFAM" id="SSF46785">
    <property type="entry name" value="Winged helix' DNA-binding domain"/>
    <property type="match status" value="1"/>
</dbReference>
<accession>A0A172ZM80</accession>
<keyword evidence="6" id="KW-1185">Reference proteome</keyword>
<organism evidence="5 6">
    <name type="scientific">Paenibacillus bovis</name>
    <dbReference type="NCBI Taxonomy" id="1616788"/>
    <lineage>
        <taxon>Bacteria</taxon>
        <taxon>Bacillati</taxon>
        <taxon>Bacillota</taxon>
        <taxon>Bacilli</taxon>
        <taxon>Bacillales</taxon>
        <taxon>Paenibacillaceae</taxon>
        <taxon>Paenibacillus</taxon>
    </lineage>
</organism>
<protein>
    <submittedName>
        <fullName evidence="5">MarR family transcriptional regulator</fullName>
    </submittedName>
</protein>
<evidence type="ECO:0000259" key="4">
    <source>
        <dbReference type="PROSITE" id="PS50995"/>
    </source>
</evidence>
<sequence length="156" mass="17785">MNINNPNSDEMEEKESLHLLIVLSRTYQSIMTHIHRDIQSYGLNPTEFGVLDFLYHSETSQPLQKIGEKVLISSGNITYVVDKLEKKNMLCRRACEEDRRVIFAELTQQGKDFFESIFAGHKKVIQHAMAGLDHDEKLQVIPLLKKLGFAAAGKIV</sequence>
<dbReference type="PANTHER" id="PTHR33164">
    <property type="entry name" value="TRANSCRIPTIONAL REGULATOR, MARR FAMILY"/>
    <property type="match status" value="1"/>
</dbReference>
<dbReference type="STRING" id="1616788.AR543_10795"/>
<dbReference type="Proteomes" id="UP000078148">
    <property type="component" value="Chromosome"/>
</dbReference>
<gene>
    <name evidence="5" type="ORF">AR543_10795</name>
</gene>
<keyword evidence="3" id="KW-0804">Transcription</keyword>
<dbReference type="Gene3D" id="1.10.10.10">
    <property type="entry name" value="Winged helix-like DNA-binding domain superfamily/Winged helix DNA-binding domain"/>
    <property type="match status" value="1"/>
</dbReference>
<dbReference type="KEGG" id="pbv:AR543_10795"/>
<evidence type="ECO:0000256" key="1">
    <source>
        <dbReference type="ARBA" id="ARBA00023015"/>
    </source>
</evidence>
<dbReference type="GO" id="GO:0003677">
    <property type="term" value="F:DNA binding"/>
    <property type="evidence" value="ECO:0007669"/>
    <property type="project" value="UniProtKB-KW"/>
</dbReference>
<keyword evidence="1" id="KW-0805">Transcription regulation</keyword>
<dbReference type="AlphaFoldDB" id="A0A172ZM80"/>
<dbReference type="EMBL" id="CP013023">
    <property type="protein sequence ID" value="ANF98755.1"/>
    <property type="molecule type" value="Genomic_DNA"/>
</dbReference>
<dbReference type="GO" id="GO:0006950">
    <property type="term" value="P:response to stress"/>
    <property type="evidence" value="ECO:0007669"/>
    <property type="project" value="TreeGrafter"/>
</dbReference>
<keyword evidence="2" id="KW-0238">DNA-binding</keyword>
<evidence type="ECO:0000256" key="3">
    <source>
        <dbReference type="ARBA" id="ARBA00023163"/>
    </source>
</evidence>
<reference evidence="6" key="1">
    <citation type="submission" date="2015-10" db="EMBL/GenBank/DDBJ databases">
        <title>Genome of Paenibacillus bovis sp. nov.</title>
        <authorList>
            <person name="Wu Z."/>
            <person name="Gao C."/>
            <person name="Liu Z."/>
            <person name="Zheng H."/>
        </authorList>
    </citation>
    <scope>NUCLEOTIDE SEQUENCE [LARGE SCALE GENOMIC DNA]</scope>
    <source>
        <strain evidence="6">BD3526</strain>
    </source>
</reference>
<reference evidence="5 6" key="2">
    <citation type="journal article" date="2016" name="Int. J. Syst. Evol. Microbiol.">
        <title>Paenibacillus bovis sp. nov., isolated from raw yak (Bos grunniens) milk.</title>
        <authorList>
            <person name="Gao C."/>
            <person name="Han J."/>
            <person name="Liu Z."/>
            <person name="Xu X."/>
            <person name="Hang F."/>
            <person name="Wu Z."/>
        </authorList>
    </citation>
    <scope>NUCLEOTIDE SEQUENCE [LARGE SCALE GENOMIC DNA]</scope>
    <source>
        <strain evidence="5 6">BD3526</strain>
    </source>
</reference>
<dbReference type="PANTHER" id="PTHR33164:SF56">
    <property type="entry name" value="HTH-TYPE TRANSCRIPTIONAL REGULATOR MHQR"/>
    <property type="match status" value="1"/>
</dbReference>